<dbReference type="AlphaFoldDB" id="A0A453LBI0"/>
<keyword evidence="3" id="KW-1185">Reference proteome</keyword>
<dbReference type="InterPro" id="IPR040273">
    <property type="entry name" value="PIP1"/>
</dbReference>
<accession>A0A453LBI0</accession>
<dbReference type="EnsemblPlants" id="AET5Gv20697400.1">
    <property type="protein sequence ID" value="AET5Gv20697400.1"/>
    <property type="gene ID" value="AET5Gv20697400"/>
</dbReference>
<keyword evidence="1" id="KW-1133">Transmembrane helix</keyword>
<evidence type="ECO:0000256" key="1">
    <source>
        <dbReference type="SAM" id="Phobius"/>
    </source>
</evidence>
<sequence>SQPALESRRPRLSPRVRSHLRFSLKATPTPASVLRSSVMASSVRRLALPVLVIIVLIAGTSLVGAARPAPAEGSGNDALHLAVYPAETAEMLMARLPAGPSRRGAGH</sequence>
<reference evidence="2" key="5">
    <citation type="journal article" date="2021" name="G3 (Bethesda)">
        <title>Aegilops tauschii genome assembly Aet v5.0 features greater sequence contiguity and improved annotation.</title>
        <authorList>
            <person name="Wang L."/>
            <person name="Zhu T."/>
            <person name="Rodriguez J.C."/>
            <person name="Deal K.R."/>
            <person name="Dubcovsky J."/>
            <person name="McGuire P.E."/>
            <person name="Lux T."/>
            <person name="Spannagl M."/>
            <person name="Mayer K.F.X."/>
            <person name="Baldrich P."/>
            <person name="Meyers B.C."/>
            <person name="Huo N."/>
            <person name="Gu Y.Q."/>
            <person name="Zhou H."/>
            <person name="Devos K.M."/>
            <person name="Bennetzen J.L."/>
            <person name="Unver T."/>
            <person name="Budak H."/>
            <person name="Gulick P.J."/>
            <person name="Galiba G."/>
            <person name="Kalapos B."/>
            <person name="Nelson D.R."/>
            <person name="Li P."/>
            <person name="You F.M."/>
            <person name="Luo M.C."/>
            <person name="Dvorak J."/>
        </authorList>
    </citation>
    <scope>NUCLEOTIDE SEQUENCE [LARGE SCALE GENOMIC DNA]</scope>
    <source>
        <strain evidence="2">cv. AL8/78</strain>
    </source>
</reference>
<reference evidence="2" key="4">
    <citation type="submission" date="2019-03" db="UniProtKB">
        <authorList>
            <consortium name="EnsemblPlants"/>
        </authorList>
    </citation>
    <scope>IDENTIFICATION</scope>
</reference>
<keyword evidence="1" id="KW-0812">Transmembrane</keyword>
<reference evidence="3" key="1">
    <citation type="journal article" date="2014" name="Science">
        <title>Ancient hybridizations among the ancestral genomes of bread wheat.</title>
        <authorList>
            <consortium name="International Wheat Genome Sequencing Consortium,"/>
            <person name="Marcussen T."/>
            <person name="Sandve S.R."/>
            <person name="Heier L."/>
            <person name="Spannagl M."/>
            <person name="Pfeifer M."/>
            <person name="Jakobsen K.S."/>
            <person name="Wulff B.B."/>
            <person name="Steuernagel B."/>
            <person name="Mayer K.F."/>
            <person name="Olsen O.A."/>
        </authorList>
    </citation>
    <scope>NUCLEOTIDE SEQUENCE [LARGE SCALE GENOMIC DNA]</scope>
    <source>
        <strain evidence="3">cv. AL8/78</strain>
    </source>
</reference>
<feature type="transmembrane region" description="Helical" evidence="1">
    <location>
        <begin position="46"/>
        <end position="66"/>
    </location>
</feature>
<dbReference type="GO" id="GO:0006952">
    <property type="term" value="P:defense response"/>
    <property type="evidence" value="ECO:0007669"/>
    <property type="project" value="InterPro"/>
</dbReference>
<evidence type="ECO:0000313" key="3">
    <source>
        <dbReference type="Proteomes" id="UP000015105"/>
    </source>
</evidence>
<proteinExistence type="predicted"/>
<evidence type="ECO:0000313" key="2">
    <source>
        <dbReference type="EnsemblPlants" id="AET5Gv20697400.1"/>
    </source>
</evidence>
<protein>
    <submittedName>
        <fullName evidence="2">Uncharacterized protein</fullName>
    </submittedName>
</protein>
<reference evidence="2" key="3">
    <citation type="journal article" date="2017" name="Nature">
        <title>Genome sequence of the progenitor of the wheat D genome Aegilops tauschii.</title>
        <authorList>
            <person name="Luo M.C."/>
            <person name="Gu Y.Q."/>
            <person name="Puiu D."/>
            <person name="Wang H."/>
            <person name="Twardziok S.O."/>
            <person name="Deal K.R."/>
            <person name="Huo N."/>
            <person name="Zhu T."/>
            <person name="Wang L."/>
            <person name="Wang Y."/>
            <person name="McGuire P.E."/>
            <person name="Liu S."/>
            <person name="Long H."/>
            <person name="Ramasamy R.K."/>
            <person name="Rodriguez J.C."/>
            <person name="Van S.L."/>
            <person name="Yuan L."/>
            <person name="Wang Z."/>
            <person name="Xia Z."/>
            <person name="Xiao L."/>
            <person name="Anderson O.D."/>
            <person name="Ouyang S."/>
            <person name="Liang Y."/>
            <person name="Zimin A.V."/>
            <person name="Pertea G."/>
            <person name="Qi P."/>
            <person name="Bennetzen J.L."/>
            <person name="Dai X."/>
            <person name="Dawson M.W."/>
            <person name="Muller H.G."/>
            <person name="Kugler K."/>
            <person name="Rivarola-Duarte L."/>
            <person name="Spannagl M."/>
            <person name="Mayer K.F.X."/>
            <person name="Lu F.H."/>
            <person name="Bevan M.W."/>
            <person name="Leroy P."/>
            <person name="Li P."/>
            <person name="You F.M."/>
            <person name="Sun Q."/>
            <person name="Liu Z."/>
            <person name="Lyons E."/>
            <person name="Wicker T."/>
            <person name="Salzberg S.L."/>
            <person name="Devos K.M."/>
            <person name="Dvorak J."/>
        </authorList>
    </citation>
    <scope>NUCLEOTIDE SEQUENCE [LARGE SCALE GENOMIC DNA]</scope>
    <source>
        <strain evidence="2">cv. AL8/78</strain>
    </source>
</reference>
<keyword evidence="1" id="KW-0472">Membrane</keyword>
<dbReference type="Proteomes" id="UP000015105">
    <property type="component" value="Chromosome 5D"/>
</dbReference>
<dbReference type="PANTHER" id="PTHR37245:SF4">
    <property type="entry name" value="PAMP-INDUCED SECRETED PEPTIDE 1"/>
    <property type="match status" value="1"/>
</dbReference>
<organism evidence="2 3">
    <name type="scientific">Aegilops tauschii subsp. strangulata</name>
    <name type="common">Goatgrass</name>
    <dbReference type="NCBI Taxonomy" id="200361"/>
    <lineage>
        <taxon>Eukaryota</taxon>
        <taxon>Viridiplantae</taxon>
        <taxon>Streptophyta</taxon>
        <taxon>Embryophyta</taxon>
        <taxon>Tracheophyta</taxon>
        <taxon>Spermatophyta</taxon>
        <taxon>Magnoliopsida</taxon>
        <taxon>Liliopsida</taxon>
        <taxon>Poales</taxon>
        <taxon>Poaceae</taxon>
        <taxon>BOP clade</taxon>
        <taxon>Pooideae</taxon>
        <taxon>Triticodae</taxon>
        <taxon>Triticeae</taxon>
        <taxon>Triticinae</taxon>
        <taxon>Aegilops</taxon>
    </lineage>
</organism>
<dbReference type="Gramene" id="AET5Gv20697400.1">
    <property type="protein sequence ID" value="AET5Gv20697400.1"/>
    <property type="gene ID" value="AET5Gv20697400"/>
</dbReference>
<dbReference type="PANTHER" id="PTHR37245">
    <property type="entry name" value="PAMP-INDUCED SECRETED PEPTIDE 1"/>
    <property type="match status" value="1"/>
</dbReference>
<name>A0A453LBI0_AEGTS</name>
<reference evidence="3" key="2">
    <citation type="journal article" date="2017" name="Nat. Plants">
        <title>The Aegilops tauschii genome reveals multiple impacts of transposons.</title>
        <authorList>
            <person name="Zhao G."/>
            <person name="Zou C."/>
            <person name="Li K."/>
            <person name="Wang K."/>
            <person name="Li T."/>
            <person name="Gao L."/>
            <person name="Zhang X."/>
            <person name="Wang H."/>
            <person name="Yang Z."/>
            <person name="Liu X."/>
            <person name="Jiang W."/>
            <person name="Mao L."/>
            <person name="Kong X."/>
            <person name="Jiao Y."/>
            <person name="Jia J."/>
        </authorList>
    </citation>
    <scope>NUCLEOTIDE SEQUENCE [LARGE SCALE GENOMIC DNA]</scope>
    <source>
        <strain evidence="3">cv. AL8/78</strain>
    </source>
</reference>